<dbReference type="GO" id="GO:0009236">
    <property type="term" value="P:cobalamin biosynthetic process"/>
    <property type="evidence" value="ECO:0007669"/>
    <property type="project" value="UniProtKB-UniRule"/>
</dbReference>
<dbReference type="EC" id="6.6.1.2" evidence="1"/>
<dbReference type="InterPro" id="IPR006538">
    <property type="entry name" value="CobT"/>
</dbReference>
<reference evidence="5" key="1">
    <citation type="submission" date="2010-08" db="EMBL/GenBank/DDBJ databases">
        <title>Genome sequence of Parvularcula bermudensis HTCC2503.</title>
        <authorList>
            <person name="Kang D.-M."/>
            <person name="Oh H.-M."/>
            <person name="Cho J.-C."/>
        </authorList>
    </citation>
    <scope>NUCLEOTIDE SEQUENCE [LARGE SCALE GENOMIC DNA]</scope>
    <source>
        <strain evidence="5">ATCC BAA-594 / HTCC2503 / KCTC 12087</strain>
    </source>
</reference>
<dbReference type="SMART" id="SM00327">
    <property type="entry name" value="VWA"/>
    <property type="match status" value="1"/>
</dbReference>
<dbReference type="PANTHER" id="PTHR41248">
    <property type="entry name" value="NORD PROTEIN"/>
    <property type="match status" value="1"/>
</dbReference>
<dbReference type="InterPro" id="IPR036465">
    <property type="entry name" value="vWFA_dom_sf"/>
</dbReference>
<dbReference type="PANTHER" id="PTHR41248:SF1">
    <property type="entry name" value="NORD PROTEIN"/>
    <property type="match status" value="1"/>
</dbReference>
<proteinExistence type="predicted"/>
<evidence type="ECO:0000256" key="2">
    <source>
        <dbReference type="SAM" id="MobiDB-lite"/>
    </source>
</evidence>
<dbReference type="STRING" id="314260.PB2503_10729"/>
<keyword evidence="5" id="KW-1185">Reference proteome</keyword>
<dbReference type="Gene3D" id="3.40.50.410">
    <property type="entry name" value="von Willebrand factor, type A domain"/>
    <property type="match status" value="1"/>
</dbReference>
<dbReference type="CDD" id="cd01454">
    <property type="entry name" value="vWA_norD_type"/>
    <property type="match status" value="1"/>
</dbReference>
<evidence type="ECO:0000256" key="1">
    <source>
        <dbReference type="NCBIfam" id="TIGR01651"/>
    </source>
</evidence>
<dbReference type="InterPro" id="IPR051928">
    <property type="entry name" value="NorD/CobT"/>
</dbReference>
<dbReference type="HOGENOM" id="CLU_031624_0_0_5"/>
<dbReference type="Proteomes" id="UP000001302">
    <property type="component" value="Chromosome"/>
</dbReference>
<dbReference type="eggNOG" id="COG4547">
    <property type="taxonomic scope" value="Bacteria"/>
</dbReference>
<protein>
    <recommendedName>
        <fullName evidence="1">Cobaltochelatase subunit CobT</fullName>
        <ecNumber evidence="1">6.6.1.2</ecNumber>
    </recommendedName>
</protein>
<dbReference type="Pfam" id="PF06213">
    <property type="entry name" value="CobT"/>
    <property type="match status" value="1"/>
</dbReference>
<dbReference type="PIRSF" id="PIRSF031715">
    <property type="entry name" value="Cob_chel_CobT"/>
    <property type="match status" value="1"/>
</dbReference>
<dbReference type="NCBIfam" id="TIGR01651">
    <property type="entry name" value="CobT"/>
    <property type="match status" value="1"/>
</dbReference>
<organism evidence="4 5">
    <name type="scientific">Parvularcula bermudensis (strain ATCC BAA-594 / HTCC2503 / KCTC 12087)</name>
    <dbReference type="NCBI Taxonomy" id="314260"/>
    <lineage>
        <taxon>Bacteria</taxon>
        <taxon>Pseudomonadati</taxon>
        <taxon>Pseudomonadota</taxon>
        <taxon>Alphaproteobacteria</taxon>
        <taxon>Parvularculales</taxon>
        <taxon>Parvularculaceae</taxon>
        <taxon>Parvularcula</taxon>
    </lineage>
</organism>
<dbReference type="OrthoDB" id="9764783at2"/>
<feature type="region of interest" description="Disordered" evidence="2">
    <location>
        <begin position="207"/>
        <end position="290"/>
    </location>
</feature>
<evidence type="ECO:0000259" key="3">
    <source>
        <dbReference type="PROSITE" id="PS50234"/>
    </source>
</evidence>
<gene>
    <name evidence="4" type="ordered locus">PB2503_10729</name>
</gene>
<dbReference type="EMBL" id="CP002156">
    <property type="protein sequence ID" value="ADM10197.1"/>
    <property type="molecule type" value="Genomic_DNA"/>
</dbReference>
<dbReference type="KEGG" id="pbr:PB2503_10729"/>
<dbReference type="GO" id="GO:0051116">
    <property type="term" value="F:cobaltochelatase activity"/>
    <property type="evidence" value="ECO:0007669"/>
    <property type="project" value="UniProtKB-UniRule"/>
</dbReference>
<dbReference type="InterPro" id="IPR002035">
    <property type="entry name" value="VWF_A"/>
</dbReference>
<name>E0THA7_PARBH</name>
<feature type="compositionally biased region" description="Acidic residues" evidence="2">
    <location>
        <begin position="217"/>
        <end position="256"/>
    </location>
</feature>
<reference evidence="4 5" key="2">
    <citation type="journal article" date="2011" name="J. Bacteriol.">
        <title>Complete genome sequence of strain HTCC2503T of Parvularcula bermudensis, the type species of the order "Parvularculales" in the class Alphaproteobacteria.</title>
        <authorList>
            <person name="Oh H.M."/>
            <person name="Kang I."/>
            <person name="Vergin K.L."/>
            <person name="Kang D."/>
            <person name="Rhee K.H."/>
            <person name="Giovannoni S.J."/>
            <person name="Cho J.C."/>
        </authorList>
    </citation>
    <scope>NUCLEOTIDE SEQUENCE [LARGE SCALE GENOMIC DNA]</scope>
    <source>
        <strain evidence="5">ATCC BAA-594 / HTCC2503 / KCTC 12087</strain>
    </source>
</reference>
<dbReference type="AlphaFoldDB" id="E0THA7"/>
<dbReference type="InterPro" id="IPR025861">
    <property type="entry name" value="CobT_VWA_dom"/>
</dbReference>
<dbReference type="PROSITE" id="PS50234">
    <property type="entry name" value="VWFA"/>
    <property type="match status" value="1"/>
</dbReference>
<feature type="compositionally biased region" description="Basic and acidic residues" evidence="2">
    <location>
        <begin position="207"/>
        <end position="216"/>
    </location>
</feature>
<dbReference type="Pfam" id="PF11775">
    <property type="entry name" value="CobT_C"/>
    <property type="match status" value="1"/>
</dbReference>
<sequence>MASSPSPAEQLKQLLAQTTKALAAEPDVTVKFVGDKPQVAGTDVRLPLPPRRMDEAQLAVARGHADEAALRLAHHDPALHARLAPQNADGAAAHTALETVRVEALGATALDGVGDNLHASLSQRLEDRGYRRMEDRQDIPLSDILGLMARERITGRPTPDAARALVDQWRREIEERAGDSLERLADRTLFRDQTAFSEAVHSLLRDLDIGDPTTDHEDSEDDETEGDDDEQPKDTETGGEDDADTEGEDGEDESQEDSAKEPAMPEFGEARDGEAEVETQPLDWEPTDDDADAQANAEMQRRNEPLADSNASYGIYTKDFDEVVHPLDLVDAAELARLRQTLDGQLESLHQLVARLANRLHRQLLAQQNRDWRFDLDEGILDASRLSRVVIDPTQPLSFKQEQDQAFRDTAVTLLIDNSGSMRGRPIMVAALCGDILARTLERCGVKVEILGFTTRAWKGGQSREKWVAEDRPKNPGRLNDLRHIIYKPASVPWRRAKDNLALMLKEGLLKENIDGEALQWAHDRLIQRPEARRILMVISDGAPVDDTTSSVNGGGYLERHLRETIAFIENASPIQLIAIGIGHDVTRFYDRALTIQDVDQLGGAMTEQLADLFADQSDGRRRPRRRSR</sequence>
<dbReference type="SUPFAM" id="SSF53300">
    <property type="entry name" value="vWA-like"/>
    <property type="match status" value="1"/>
</dbReference>
<feature type="domain" description="VWFA" evidence="3">
    <location>
        <begin position="411"/>
        <end position="614"/>
    </location>
</feature>
<evidence type="ECO:0000313" key="4">
    <source>
        <dbReference type="EMBL" id="ADM10197.1"/>
    </source>
</evidence>
<accession>E0THA7</accession>
<evidence type="ECO:0000313" key="5">
    <source>
        <dbReference type="Proteomes" id="UP000001302"/>
    </source>
</evidence>
<dbReference type="RefSeq" id="WP_013301171.1">
    <property type="nucleotide sequence ID" value="NC_014414.1"/>
</dbReference>